<dbReference type="EMBL" id="LGIA01000210">
    <property type="protein sequence ID" value="KOH42814.1"/>
    <property type="molecule type" value="Genomic_DNA"/>
</dbReference>
<feature type="domain" description="4Fe-4S ferredoxin-type" evidence="5">
    <location>
        <begin position="4"/>
        <end position="31"/>
    </location>
</feature>
<proteinExistence type="predicted"/>
<evidence type="ECO:0000259" key="5">
    <source>
        <dbReference type="PROSITE" id="PS51379"/>
    </source>
</evidence>
<organism evidence="6 7">
    <name type="scientific">Sunxiuqinia dokdonensis</name>
    <dbReference type="NCBI Taxonomy" id="1409788"/>
    <lineage>
        <taxon>Bacteria</taxon>
        <taxon>Pseudomonadati</taxon>
        <taxon>Bacteroidota</taxon>
        <taxon>Bacteroidia</taxon>
        <taxon>Marinilabiliales</taxon>
        <taxon>Prolixibacteraceae</taxon>
        <taxon>Sunxiuqinia</taxon>
    </lineage>
</organism>
<dbReference type="AlphaFoldDB" id="A0A0L8V334"/>
<keyword evidence="7" id="KW-1185">Reference proteome</keyword>
<reference evidence="7" key="1">
    <citation type="submission" date="2015-07" db="EMBL/GenBank/DDBJ databases">
        <title>Genome sequencing of Sunxiuqinia dokdonensis strain SK.</title>
        <authorList>
            <person name="Ahn S."/>
            <person name="Kim B.-C."/>
        </authorList>
    </citation>
    <scope>NUCLEOTIDE SEQUENCE [LARGE SCALE GENOMIC DNA]</scope>
    <source>
        <strain evidence="7">SK</strain>
    </source>
</reference>
<dbReference type="Pfam" id="PF13370">
    <property type="entry name" value="Fer4_13"/>
    <property type="match status" value="1"/>
</dbReference>
<keyword evidence="4" id="KW-0813">Transport</keyword>
<dbReference type="PROSITE" id="PS51379">
    <property type="entry name" value="4FE4S_FER_2"/>
    <property type="match status" value="1"/>
</dbReference>
<keyword evidence="2 4" id="KW-0408">Iron</keyword>
<keyword evidence="4" id="KW-0249">Electron transport</keyword>
<dbReference type="PRINTS" id="PR00352">
    <property type="entry name" value="3FE4SFRDOXIN"/>
</dbReference>
<keyword evidence="3 4" id="KW-0411">Iron-sulfur</keyword>
<evidence type="ECO:0000313" key="6">
    <source>
        <dbReference type="EMBL" id="KOH42814.1"/>
    </source>
</evidence>
<comment type="caution">
    <text evidence="6">The sequence shown here is derived from an EMBL/GenBank/DDBJ whole genome shotgun (WGS) entry which is preliminary data.</text>
</comment>
<evidence type="ECO:0000256" key="1">
    <source>
        <dbReference type="ARBA" id="ARBA00022723"/>
    </source>
</evidence>
<dbReference type="GO" id="GO:0051536">
    <property type="term" value="F:iron-sulfur cluster binding"/>
    <property type="evidence" value="ECO:0007669"/>
    <property type="project" value="UniProtKB-KW"/>
</dbReference>
<evidence type="ECO:0000256" key="3">
    <source>
        <dbReference type="ARBA" id="ARBA00023014"/>
    </source>
</evidence>
<sequence length="64" mass="6909">MAIKRVWIEEGCTSCGLCESACPEVFEMPDEAVVIEGADLASNEDGIIEAAEGCPVEVIKYEEE</sequence>
<keyword evidence="1 4" id="KW-0479">Metal-binding</keyword>
<dbReference type="RefSeq" id="WP_053188317.1">
    <property type="nucleotide sequence ID" value="NZ_LGIA01000210.1"/>
</dbReference>
<dbReference type="OrthoDB" id="9803319at2"/>
<dbReference type="Gene3D" id="3.30.70.20">
    <property type="match status" value="1"/>
</dbReference>
<dbReference type="GO" id="GO:0009055">
    <property type="term" value="F:electron transfer activity"/>
    <property type="evidence" value="ECO:0007669"/>
    <property type="project" value="UniProtKB-UniRule"/>
</dbReference>
<evidence type="ECO:0000256" key="4">
    <source>
        <dbReference type="RuleBase" id="RU368020"/>
    </source>
</evidence>
<evidence type="ECO:0000256" key="2">
    <source>
        <dbReference type="ARBA" id="ARBA00023004"/>
    </source>
</evidence>
<dbReference type="InterPro" id="IPR001080">
    <property type="entry name" value="3Fe4S_ferredoxin"/>
</dbReference>
<dbReference type="GO" id="GO:0005506">
    <property type="term" value="F:iron ion binding"/>
    <property type="evidence" value="ECO:0007669"/>
    <property type="project" value="UniProtKB-UniRule"/>
</dbReference>
<dbReference type="STRING" id="1409788.NC99_43710"/>
<name>A0A0L8V334_9BACT</name>
<evidence type="ECO:0000313" key="7">
    <source>
        <dbReference type="Proteomes" id="UP000036958"/>
    </source>
</evidence>
<comment type="function">
    <text evidence="4">Ferredoxins are iron-sulfur proteins that transfer electrons in a wide variety of metabolic reactions.</text>
</comment>
<dbReference type="PROSITE" id="PS00198">
    <property type="entry name" value="4FE4S_FER_1"/>
    <property type="match status" value="1"/>
</dbReference>
<dbReference type="InterPro" id="IPR017900">
    <property type="entry name" value="4Fe4S_Fe_S_CS"/>
</dbReference>
<dbReference type="SUPFAM" id="SSF54862">
    <property type="entry name" value="4Fe-4S ferredoxins"/>
    <property type="match status" value="1"/>
</dbReference>
<accession>A0A0L8V334</accession>
<dbReference type="InterPro" id="IPR017896">
    <property type="entry name" value="4Fe4S_Fe-S-bd"/>
</dbReference>
<gene>
    <name evidence="6" type="ORF">NC99_43710</name>
</gene>
<dbReference type="Proteomes" id="UP000036958">
    <property type="component" value="Unassembled WGS sequence"/>
</dbReference>
<protein>
    <recommendedName>
        <fullName evidence="4">Ferredoxin</fullName>
    </recommendedName>
</protein>